<dbReference type="InterPro" id="IPR003661">
    <property type="entry name" value="HisK_dim/P_dom"/>
</dbReference>
<dbReference type="InterPro" id="IPR013656">
    <property type="entry name" value="PAS_4"/>
</dbReference>
<feature type="domain" description="PAC" evidence="11">
    <location>
        <begin position="99"/>
        <end position="152"/>
    </location>
</feature>
<evidence type="ECO:0000256" key="7">
    <source>
        <dbReference type="ARBA" id="ARBA00022840"/>
    </source>
</evidence>
<evidence type="ECO:0000259" key="10">
    <source>
        <dbReference type="PROSITE" id="PS50112"/>
    </source>
</evidence>
<dbReference type="SMART" id="SM00091">
    <property type="entry name" value="PAS"/>
    <property type="match status" value="1"/>
</dbReference>
<dbReference type="Pfam" id="PF02518">
    <property type="entry name" value="HATPase_c"/>
    <property type="match status" value="1"/>
</dbReference>
<dbReference type="InterPro" id="IPR004358">
    <property type="entry name" value="Sig_transdc_His_kin-like_C"/>
</dbReference>
<evidence type="ECO:0000256" key="8">
    <source>
        <dbReference type="ARBA" id="ARBA00023012"/>
    </source>
</evidence>
<dbReference type="SMART" id="SM00388">
    <property type="entry name" value="HisKA"/>
    <property type="match status" value="1"/>
</dbReference>
<organism evidence="12 13">
    <name type="scientific">Terriglobus aquaticus</name>
    <dbReference type="NCBI Taxonomy" id="940139"/>
    <lineage>
        <taxon>Bacteria</taxon>
        <taxon>Pseudomonadati</taxon>
        <taxon>Acidobacteriota</taxon>
        <taxon>Terriglobia</taxon>
        <taxon>Terriglobales</taxon>
        <taxon>Acidobacteriaceae</taxon>
        <taxon>Terriglobus</taxon>
    </lineage>
</organism>
<dbReference type="CDD" id="cd00130">
    <property type="entry name" value="PAS"/>
    <property type="match status" value="1"/>
</dbReference>
<evidence type="ECO:0000256" key="6">
    <source>
        <dbReference type="ARBA" id="ARBA00022777"/>
    </source>
</evidence>
<keyword evidence="7 12" id="KW-0067">ATP-binding</keyword>
<dbReference type="PANTHER" id="PTHR43065:SF46">
    <property type="entry name" value="C4-DICARBOXYLATE TRANSPORT SENSOR PROTEIN DCTB"/>
    <property type="match status" value="1"/>
</dbReference>
<dbReference type="Gene3D" id="3.30.565.10">
    <property type="entry name" value="Histidine kinase-like ATPase, C-terminal domain"/>
    <property type="match status" value="1"/>
</dbReference>
<comment type="caution">
    <text evidence="12">The sequence shown here is derived from an EMBL/GenBank/DDBJ whole genome shotgun (WGS) entry which is preliminary data.</text>
</comment>
<dbReference type="PROSITE" id="PS50113">
    <property type="entry name" value="PAC"/>
    <property type="match status" value="1"/>
</dbReference>
<feature type="domain" description="Histidine kinase" evidence="9">
    <location>
        <begin position="295"/>
        <end position="511"/>
    </location>
</feature>
<feature type="domain" description="PAS" evidence="10">
    <location>
        <begin position="153"/>
        <end position="195"/>
    </location>
</feature>
<dbReference type="InterPro" id="IPR000700">
    <property type="entry name" value="PAS-assoc_C"/>
</dbReference>
<comment type="catalytic activity">
    <reaction evidence="1">
        <text>ATP + protein L-histidine = ADP + protein N-phospho-L-histidine.</text>
        <dbReference type="EC" id="2.7.13.3"/>
    </reaction>
</comment>
<dbReference type="CDD" id="cd00082">
    <property type="entry name" value="HisKA"/>
    <property type="match status" value="1"/>
</dbReference>
<dbReference type="PROSITE" id="PS50109">
    <property type="entry name" value="HIS_KIN"/>
    <property type="match status" value="1"/>
</dbReference>
<evidence type="ECO:0000256" key="1">
    <source>
        <dbReference type="ARBA" id="ARBA00000085"/>
    </source>
</evidence>
<dbReference type="InterPro" id="IPR035965">
    <property type="entry name" value="PAS-like_dom_sf"/>
</dbReference>
<evidence type="ECO:0000256" key="3">
    <source>
        <dbReference type="ARBA" id="ARBA00022553"/>
    </source>
</evidence>
<keyword evidence="13" id="KW-1185">Reference proteome</keyword>
<evidence type="ECO:0000256" key="2">
    <source>
        <dbReference type="ARBA" id="ARBA00012438"/>
    </source>
</evidence>
<keyword evidence="4" id="KW-0808">Transferase</keyword>
<dbReference type="PRINTS" id="PR00344">
    <property type="entry name" value="BCTRLSENSOR"/>
</dbReference>
<evidence type="ECO:0000259" key="11">
    <source>
        <dbReference type="PROSITE" id="PS50113"/>
    </source>
</evidence>
<evidence type="ECO:0000256" key="4">
    <source>
        <dbReference type="ARBA" id="ARBA00022679"/>
    </source>
</evidence>
<dbReference type="NCBIfam" id="TIGR00229">
    <property type="entry name" value="sensory_box"/>
    <property type="match status" value="1"/>
</dbReference>
<name>A0ABW9KFE7_9BACT</name>
<dbReference type="SMART" id="SM00387">
    <property type="entry name" value="HATPase_c"/>
    <property type="match status" value="1"/>
</dbReference>
<dbReference type="Gene3D" id="3.30.450.20">
    <property type="entry name" value="PAS domain"/>
    <property type="match status" value="2"/>
</dbReference>
<dbReference type="EMBL" id="JBJYXY010000001">
    <property type="protein sequence ID" value="MFN2974207.1"/>
    <property type="molecule type" value="Genomic_DNA"/>
</dbReference>
<dbReference type="RefSeq" id="WP_263414222.1">
    <property type="nucleotide sequence ID" value="NZ_BAABBH010000001.1"/>
</dbReference>
<dbReference type="CDD" id="cd00075">
    <property type="entry name" value="HATPase"/>
    <property type="match status" value="1"/>
</dbReference>
<dbReference type="Gene3D" id="1.10.287.130">
    <property type="match status" value="1"/>
</dbReference>
<dbReference type="InterPro" id="IPR036890">
    <property type="entry name" value="HATPase_C_sf"/>
</dbReference>
<dbReference type="EC" id="2.7.13.3" evidence="2"/>
<dbReference type="InterPro" id="IPR036097">
    <property type="entry name" value="HisK_dim/P_sf"/>
</dbReference>
<protein>
    <recommendedName>
        <fullName evidence="2">histidine kinase</fullName>
        <ecNumber evidence="2">2.7.13.3</ecNumber>
    </recommendedName>
</protein>
<keyword evidence="3" id="KW-0597">Phosphoprotein</keyword>
<dbReference type="Pfam" id="PF00512">
    <property type="entry name" value="HisKA"/>
    <property type="match status" value="1"/>
</dbReference>
<proteinExistence type="predicted"/>
<evidence type="ECO:0000313" key="13">
    <source>
        <dbReference type="Proteomes" id="UP001634747"/>
    </source>
</evidence>
<reference evidence="12 13" key="1">
    <citation type="submission" date="2024-12" db="EMBL/GenBank/DDBJ databases">
        <authorList>
            <person name="Lee Y."/>
        </authorList>
    </citation>
    <scope>NUCLEOTIDE SEQUENCE [LARGE SCALE GENOMIC DNA]</scope>
    <source>
        <strain evidence="12 13">03SUJ4</strain>
    </source>
</reference>
<dbReference type="PANTHER" id="PTHR43065">
    <property type="entry name" value="SENSOR HISTIDINE KINASE"/>
    <property type="match status" value="1"/>
</dbReference>
<evidence type="ECO:0000256" key="5">
    <source>
        <dbReference type="ARBA" id="ARBA00022741"/>
    </source>
</evidence>
<accession>A0ABW9KFE7</accession>
<keyword evidence="6" id="KW-0418">Kinase</keyword>
<dbReference type="SUPFAM" id="SSF55874">
    <property type="entry name" value="ATPase domain of HSP90 chaperone/DNA topoisomerase II/histidine kinase"/>
    <property type="match status" value="1"/>
</dbReference>
<sequence>MASMIRARNWSNSDLGPISTWDNSLLTTVNMILSIPTPVQVFWGEQMTTLYNDAFIPMLRGKHPSALGRSASEVWTEVWPDVGEQLESVFREGKSYSYNDLPLELLRDDGLQRGYFTFTYSPIRDGGGKVVGLLNLTQEVTETVHAREATRRSERRFRTLVDSASVGIAIGTISGELTYINPALQSMLQYTEQEVAAGLVRWDKLTPPRYAAADLQAVAQLQASGVAEPYEKAYFDRNGNPVPVLIGAFSLPPDSDLGGSGDIAVFAVDLRKQKRAEGMLLQSEKLAAVGKLASSISHEINNPLEAVTNLLYLVRLDESIPQQSRDYLETADRELARVSQVASQTLRFHRQSTRPTRVDPSSLVDEVLQLYNARFANSRVRIERQYQAGVSLTCYEGDIRQVLNNLIGNAIDAMRNSGGCLTVRTRRATDRASGRPGVRITVADTGSGMPRATLDHIFDAFYTTKGIHGTGLGLWISSRIVHKHRGFLNAYSSTTPEHHGTVFQLWLPEDLAPSAREAWHEEEVSTEPLNAAVRRITAPEVAEAAA</sequence>
<dbReference type="Proteomes" id="UP001634747">
    <property type="component" value="Unassembled WGS sequence"/>
</dbReference>
<dbReference type="InterPro" id="IPR003594">
    <property type="entry name" value="HATPase_dom"/>
</dbReference>
<dbReference type="InterPro" id="IPR000014">
    <property type="entry name" value="PAS"/>
</dbReference>
<dbReference type="Pfam" id="PF13188">
    <property type="entry name" value="PAS_8"/>
    <property type="match status" value="1"/>
</dbReference>
<dbReference type="Pfam" id="PF08448">
    <property type="entry name" value="PAS_4"/>
    <property type="match status" value="1"/>
</dbReference>
<evidence type="ECO:0000313" key="12">
    <source>
        <dbReference type="EMBL" id="MFN2974207.1"/>
    </source>
</evidence>
<evidence type="ECO:0000259" key="9">
    <source>
        <dbReference type="PROSITE" id="PS50109"/>
    </source>
</evidence>
<keyword evidence="8" id="KW-0902">Two-component regulatory system</keyword>
<dbReference type="PROSITE" id="PS50112">
    <property type="entry name" value="PAS"/>
    <property type="match status" value="1"/>
</dbReference>
<dbReference type="SUPFAM" id="SSF55785">
    <property type="entry name" value="PYP-like sensor domain (PAS domain)"/>
    <property type="match status" value="2"/>
</dbReference>
<dbReference type="GO" id="GO:0005524">
    <property type="term" value="F:ATP binding"/>
    <property type="evidence" value="ECO:0007669"/>
    <property type="project" value="UniProtKB-KW"/>
</dbReference>
<dbReference type="SUPFAM" id="SSF47384">
    <property type="entry name" value="Homodimeric domain of signal transducing histidine kinase"/>
    <property type="match status" value="1"/>
</dbReference>
<gene>
    <name evidence="12" type="ORF">ACK2TP_00385</name>
</gene>
<dbReference type="InterPro" id="IPR005467">
    <property type="entry name" value="His_kinase_dom"/>
</dbReference>
<keyword evidence="5" id="KW-0547">Nucleotide-binding</keyword>